<dbReference type="EMBL" id="CAAALY010024083">
    <property type="protein sequence ID" value="VEL15287.1"/>
    <property type="molecule type" value="Genomic_DNA"/>
</dbReference>
<gene>
    <name evidence="1" type="ORF">PXEA_LOCUS8727</name>
</gene>
<proteinExistence type="predicted"/>
<name>A0A448WME2_9PLAT</name>
<evidence type="ECO:0000313" key="2">
    <source>
        <dbReference type="Proteomes" id="UP000784294"/>
    </source>
</evidence>
<dbReference type="Proteomes" id="UP000784294">
    <property type="component" value="Unassembled WGS sequence"/>
</dbReference>
<comment type="caution">
    <text evidence="1">The sequence shown here is derived from an EMBL/GenBank/DDBJ whole genome shotgun (WGS) entry which is preliminary data.</text>
</comment>
<reference evidence="1" key="1">
    <citation type="submission" date="2018-11" db="EMBL/GenBank/DDBJ databases">
        <authorList>
            <consortium name="Pathogen Informatics"/>
        </authorList>
    </citation>
    <scope>NUCLEOTIDE SEQUENCE</scope>
</reference>
<accession>A0A448WME2</accession>
<sequence>MRVRVPSDVNEAVLRRGRQGWDGKGMSGDLSTCRFSWLEEVDENKPFVESLTASRNPLPHGSSVSLVCQAAPPPGEHQLRLDWSPGLGADPRPPIALGVRDRPRLEFTWHRILTSNRSGYQEPIWWAERWKVSIKSTCCPLSLGTRVYEPKAAFTFHLCLHLTFGQATDKRAIASSRRETQSGRLVRVRWRGNNTTHGARCCGLTLSTTAWTARSSAASRTVEDDEQYDGFNWTFNVSISTDPFAEMP</sequence>
<dbReference type="AlphaFoldDB" id="A0A448WME2"/>
<protein>
    <submittedName>
        <fullName evidence="1">Uncharacterized protein</fullName>
    </submittedName>
</protein>
<keyword evidence="2" id="KW-1185">Reference proteome</keyword>
<evidence type="ECO:0000313" key="1">
    <source>
        <dbReference type="EMBL" id="VEL15287.1"/>
    </source>
</evidence>
<organism evidence="1 2">
    <name type="scientific">Protopolystoma xenopodis</name>
    <dbReference type="NCBI Taxonomy" id="117903"/>
    <lineage>
        <taxon>Eukaryota</taxon>
        <taxon>Metazoa</taxon>
        <taxon>Spiralia</taxon>
        <taxon>Lophotrochozoa</taxon>
        <taxon>Platyhelminthes</taxon>
        <taxon>Monogenea</taxon>
        <taxon>Polyopisthocotylea</taxon>
        <taxon>Polystomatidea</taxon>
        <taxon>Polystomatidae</taxon>
        <taxon>Protopolystoma</taxon>
    </lineage>
</organism>